<sequence length="262" mass="27031">MTPTGVAPPDPETHGTVPSFESIDLDDPGPLLAAGVCADVFALSDEYVLRRYRSGRDAGAEVAVLEHVVGLGFPAPRVYASQGPLLLMERLHGPTLLQALAAGEVSLTDGAAVLADLHARLHALPVPAAWDGGDESWPHATGGPAIVHLDLHPGNVILTSTGPAVVDWANARTGTPALDVVVTALVLAEVAVDAGGDYSHAARALLVAYLAHTDLAHADTDVLAVLDDAAALRHQDPALVSGEYELVAPAVALVRTLVELAR</sequence>
<dbReference type="EMBL" id="BJWG01000002">
    <property type="protein sequence ID" value="GEL93993.1"/>
    <property type="molecule type" value="Genomic_DNA"/>
</dbReference>
<dbReference type="InterPro" id="IPR011009">
    <property type="entry name" value="Kinase-like_dom_sf"/>
</dbReference>
<dbReference type="Gene3D" id="3.90.1200.10">
    <property type="match status" value="1"/>
</dbReference>
<evidence type="ECO:0000259" key="1">
    <source>
        <dbReference type="Pfam" id="PF01636"/>
    </source>
</evidence>
<organism evidence="2 3">
    <name type="scientific">Cellulomonas composti</name>
    <dbReference type="NCBI Taxonomy" id="266130"/>
    <lineage>
        <taxon>Bacteria</taxon>
        <taxon>Bacillati</taxon>
        <taxon>Actinomycetota</taxon>
        <taxon>Actinomycetes</taxon>
        <taxon>Micrococcales</taxon>
        <taxon>Cellulomonadaceae</taxon>
        <taxon>Cellulomonas</taxon>
    </lineage>
</organism>
<feature type="domain" description="Aminoglycoside phosphotransferase" evidence="1">
    <location>
        <begin position="33"/>
        <end position="129"/>
    </location>
</feature>
<evidence type="ECO:0000313" key="2">
    <source>
        <dbReference type="EMBL" id="GEL93993.1"/>
    </source>
</evidence>
<accession>A0A511J8F1</accession>
<proteinExistence type="predicted"/>
<reference evidence="2 3" key="1">
    <citation type="submission" date="2019-07" db="EMBL/GenBank/DDBJ databases">
        <title>Whole genome shotgun sequence of Cellulomonas composti NBRC 100758.</title>
        <authorList>
            <person name="Hosoyama A."/>
            <person name="Uohara A."/>
            <person name="Ohji S."/>
            <person name="Ichikawa N."/>
        </authorList>
    </citation>
    <scope>NUCLEOTIDE SEQUENCE [LARGE SCALE GENOMIC DNA]</scope>
    <source>
        <strain evidence="2 3">NBRC 100758</strain>
    </source>
</reference>
<comment type="caution">
    <text evidence="2">The sequence shown here is derived from an EMBL/GenBank/DDBJ whole genome shotgun (WGS) entry which is preliminary data.</text>
</comment>
<dbReference type="RefSeq" id="WP_222593124.1">
    <property type="nucleotide sequence ID" value="NZ_BJWG01000002.1"/>
</dbReference>
<dbReference type="AlphaFoldDB" id="A0A511J8F1"/>
<evidence type="ECO:0000313" key="3">
    <source>
        <dbReference type="Proteomes" id="UP000321720"/>
    </source>
</evidence>
<dbReference type="Proteomes" id="UP000321720">
    <property type="component" value="Unassembled WGS sequence"/>
</dbReference>
<gene>
    <name evidence="2" type="ORF">CCO02nite_06510</name>
</gene>
<keyword evidence="3" id="KW-1185">Reference proteome</keyword>
<dbReference type="PANTHER" id="PTHR21310">
    <property type="entry name" value="AMINOGLYCOSIDE PHOSPHOTRANSFERASE-RELATED-RELATED"/>
    <property type="match status" value="1"/>
</dbReference>
<dbReference type="InterPro" id="IPR051678">
    <property type="entry name" value="AGP_Transferase"/>
</dbReference>
<dbReference type="InterPro" id="IPR002575">
    <property type="entry name" value="Aminoglycoside_PTrfase"/>
</dbReference>
<dbReference type="Pfam" id="PF01636">
    <property type="entry name" value="APH"/>
    <property type="match status" value="2"/>
</dbReference>
<protein>
    <recommendedName>
        <fullName evidence="1">Aminoglycoside phosphotransferase domain-containing protein</fullName>
    </recommendedName>
</protein>
<dbReference type="SUPFAM" id="SSF56112">
    <property type="entry name" value="Protein kinase-like (PK-like)"/>
    <property type="match status" value="1"/>
</dbReference>
<name>A0A511J8F1_9CELL</name>
<dbReference type="PANTHER" id="PTHR21310:SF40">
    <property type="entry name" value="AMINOGLYCOSIDE PHOSPHOTRANSFERASE DOMAIN-CONTAINING PROTEIN-RELATED"/>
    <property type="match status" value="1"/>
</dbReference>
<feature type="domain" description="Aminoglycoside phosphotransferase" evidence="1">
    <location>
        <begin position="136"/>
        <end position="186"/>
    </location>
</feature>